<dbReference type="InterPro" id="IPR004252">
    <property type="entry name" value="Probable_transposase_24"/>
</dbReference>
<dbReference type="PANTHER" id="PTHR33144">
    <property type="entry name" value="OS10G0409366 PROTEIN-RELATED"/>
    <property type="match status" value="1"/>
</dbReference>
<evidence type="ECO:0000313" key="3">
    <source>
        <dbReference type="Proteomes" id="UP000289738"/>
    </source>
</evidence>
<organism evidence="2 3">
    <name type="scientific">Arachis hypogaea</name>
    <name type="common">Peanut</name>
    <dbReference type="NCBI Taxonomy" id="3818"/>
    <lineage>
        <taxon>Eukaryota</taxon>
        <taxon>Viridiplantae</taxon>
        <taxon>Streptophyta</taxon>
        <taxon>Embryophyta</taxon>
        <taxon>Tracheophyta</taxon>
        <taxon>Spermatophyta</taxon>
        <taxon>Magnoliopsida</taxon>
        <taxon>eudicotyledons</taxon>
        <taxon>Gunneridae</taxon>
        <taxon>Pentapetalae</taxon>
        <taxon>rosids</taxon>
        <taxon>fabids</taxon>
        <taxon>Fabales</taxon>
        <taxon>Fabaceae</taxon>
        <taxon>Papilionoideae</taxon>
        <taxon>50 kb inversion clade</taxon>
        <taxon>dalbergioids sensu lato</taxon>
        <taxon>Dalbergieae</taxon>
        <taxon>Pterocarpus clade</taxon>
        <taxon>Arachis</taxon>
    </lineage>
</organism>
<evidence type="ECO:0000256" key="1">
    <source>
        <dbReference type="SAM" id="MobiDB-lite"/>
    </source>
</evidence>
<dbReference type="PANTHER" id="PTHR33144:SF45">
    <property type="entry name" value="TRANSPOSASE TNP1_EN_SPM-LIKE DOMAIN-CONTAINING PROTEIN"/>
    <property type="match status" value="1"/>
</dbReference>
<feature type="region of interest" description="Disordered" evidence="1">
    <location>
        <begin position="621"/>
        <end position="646"/>
    </location>
</feature>
<proteinExistence type="predicted"/>
<comment type="caution">
    <text evidence="2">The sequence shown here is derived from an EMBL/GenBank/DDBJ whole genome shotgun (WGS) entry which is preliminary data.</text>
</comment>
<accession>A0A444XZE6</accession>
<dbReference type="Gene3D" id="1.10.3330.10">
    <property type="entry name" value="Oxo-4-hydroxy-4-carboxy-5-ureidoimidazoline decarboxylase"/>
    <property type="match status" value="1"/>
</dbReference>
<keyword evidence="3" id="KW-1185">Reference proteome</keyword>
<feature type="region of interest" description="Disordered" evidence="1">
    <location>
        <begin position="706"/>
        <end position="739"/>
    </location>
</feature>
<dbReference type="Proteomes" id="UP000289738">
    <property type="component" value="Chromosome B08"/>
</dbReference>
<sequence length="801" mass="90681">MHSEYRAMTKRKLRRKLESRDFFLITRSHLFAEKMIDASPFSSLDHATSFARQLWFKESCIQSWLDAFSGQSHLYRAISHAPGSMMREMLQWDRKYRAKFGFEFRTSTETWCSQEILDEVKSRYENTLVVELDIAAREEFKLIAHGLERLWDRMSRDNIQKESEDLVEVVPDSLEGENVVSSDISEGEDSAGRTASMLSYDLNRTPEENEYPYSGMSPEKKNAWHLAMCQLKEGMILEELQGSLVTRLGCSMKGQAESHACWMLITAGTRNGAQILIYPCETPFEPTSSGVSHSPKQSKPLPDEGLKPIASLVYRNPSTSKHCCLAFSSQDCKMARKGRFTKKSKFGPGFQQPQTEANATSDPHHDGSQIHPNSGDSVPASGDLVSATSRPFHPPRSEPRPAPQMSTNSVRNSLPGHLNLDANANEETLLDEEVDNLHDASGAQSRKGRKTTEFWAVKTIDSDGTIKPAKLSVREAMERPNGRKVVLRFNNAKQAIGDEAGLLSGVLGLLGSDFGKFPICRTSWREITTKDKVYNECVKQIFHFDEDSEGIIKKNILKSMGKSWKETRLRLYDRFYEPTFTTEQNLENRPPGIDREHWRWYLDYRAKPETKEKCKKNAVNRSKQQYTHTGGSKSFARRMEEESEEQGRIVGRGELWIKVHKKKDGSYINDEARAIGERIEEIEQHDESSRMLSQNDSIAQVFGKEKPGRVRGVGSGPTPSQLFGPNSHASGNGVQQEETQRKLLELQAELEGEKLKRKAMEDEAASDKKKLKAMESALIYLFQRQGEELPPEIAAGMSFVE</sequence>
<evidence type="ECO:0000313" key="2">
    <source>
        <dbReference type="EMBL" id="RYQ95055.1"/>
    </source>
</evidence>
<dbReference type="Pfam" id="PF03004">
    <property type="entry name" value="Transposase_24"/>
    <property type="match status" value="1"/>
</dbReference>
<feature type="compositionally biased region" description="Polar residues" evidence="1">
    <location>
        <begin position="351"/>
        <end position="361"/>
    </location>
</feature>
<feature type="compositionally biased region" description="Polar residues" evidence="1">
    <location>
        <begin position="286"/>
        <end position="297"/>
    </location>
</feature>
<evidence type="ECO:0008006" key="4">
    <source>
        <dbReference type="Google" id="ProtNLM"/>
    </source>
</evidence>
<feature type="compositionally biased region" description="Polar residues" evidence="1">
    <location>
        <begin position="621"/>
        <end position="632"/>
    </location>
</feature>
<dbReference type="InterPro" id="IPR036778">
    <property type="entry name" value="OHCU_decarboxylase_sf"/>
</dbReference>
<dbReference type="AlphaFoldDB" id="A0A444XZE6"/>
<dbReference type="SUPFAM" id="SSF158694">
    <property type="entry name" value="UraD-Like"/>
    <property type="match status" value="1"/>
</dbReference>
<feature type="compositionally biased region" description="Polar residues" evidence="1">
    <location>
        <begin position="717"/>
        <end position="737"/>
    </location>
</feature>
<protein>
    <recommendedName>
        <fullName evidence="4">Oxo-4-hydroxy-4-carboxy-5-ureidoimidazoline decarboxylase domain-containing protein</fullName>
    </recommendedName>
</protein>
<name>A0A444XZE6_ARAHY</name>
<dbReference type="EMBL" id="SDMP01000018">
    <property type="protein sequence ID" value="RYQ95055.1"/>
    <property type="molecule type" value="Genomic_DNA"/>
</dbReference>
<feature type="region of interest" description="Disordered" evidence="1">
    <location>
        <begin position="343"/>
        <end position="419"/>
    </location>
</feature>
<gene>
    <name evidence="2" type="ORF">Ahy_B08g090044</name>
</gene>
<reference evidence="2 3" key="1">
    <citation type="submission" date="2019-01" db="EMBL/GenBank/DDBJ databases">
        <title>Sequencing of cultivated peanut Arachis hypogaea provides insights into genome evolution and oil improvement.</title>
        <authorList>
            <person name="Chen X."/>
        </authorList>
    </citation>
    <scope>NUCLEOTIDE SEQUENCE [LARGE SCALE GENOMIC DNA]</scope>
    <source>
        <strain evidence="3">cv. Fuhuasheng</strain>
        <tissue evidence="2">Leaves</tissue>
    </source>
</reference>
<feature type="region of interest" description="Disordered" evidence="1">
    <location>
        <begin position="286"/>
        <end position="305"/>
    </location>
</feature>